<protein>
    <submittedName>
        <fullName evidence="2">CRAL-TRIO domain-containing protein</fullName>
    </submittedName>
</protein>
<dbReference type="Proteomes" id="UP000095286">
    <property type="component" value="Unplaced"/>
</dbReference>
<evidence type="ECO:0000313" key="2">
    <source>
        <dbReference type="WBParaSite" id="RSKR_0000202100.1"/>
    </source>
</evidence>
<accession>A0AC35TLP5</accession>
<proteinExistence type="predicted"/>
<name>A0AC35TLP5_9BILA</name>
<evidence type="ECO:0000313" key="1">
    <source>
        <dbReference type="Proteomes" id="UP000095286"/>
    </source>
</evidence>
<organism evidence="1 2">
    <name type="scientific">Rhabditophanes sp. KR3021</name>
    <dbReference type="NCBI Taxonomy" id="114890"/>
    <lineage>
        <taxon>Eukaryota</taxon>
        <taxon>Metazoa</taxon>
        <taxon>Ecdysozoa</taxon>
        <taxon>Nematoda</taxon>
        <taxon>Chromadorea</taxon>
        <taxon>Rhabditida</taxon>
        <taxon>Tylenchina</taxon>
        <taxon>Panagrolaimomorpha</taxon>
        <taxon>Strongyloidoidea</taxon>
        <taxon>Alloionematidae</taxon>
        <taxon>Rhabditophanes</taxon>
    </lineage>
</organism>
<reference evidence="2" key="1">
    <citation type="submission" date="2016-11" db="UniProtKB">
        <authorList>
            <consortium name="WormBaseParasite"/>
        </authorList>
    </citation>
    <scope>IDENTIFICATION</scope>
    <source>
        <strain evidence="2">KR3021</strain>
    </source>
</reference>
<sequence length="1626" mass="187465">MTSLLNSPTPTSQIIRATDMVHVLREKIALLPGARDNNDRPVIIFPSRETMHTPSFDNIRNILIYLHTVTASASKKNKYVFIIDMRRGMKFENVKLILKTADDYFPGQIFCVLIIKPESFWEKQKTSIATSKYKFDVNMISAESLTKYVDVSNLTTDLGGLLRYDNEEWIETRLEIERIFWEICNINQRFEHFKLTMQTTDYALDVEGADLAIKQHAGYLELIKEQKIDVLDKDICSLKCRVSGGSSNSPDEGYSSGVSISSRNPDLINVFPHMTKAIDSLRGSKNEVLRIFDDKKISLDHWYQLKLFEYDAEKLFEWIQDHYNLVTNQLCDIGDSEENARHLLNDHNVFKKASEQTFVNVSHILEIAKRLKEQDNKGKKRIHNLAINLEKDWRQFQSRIDHRLELLQLSNSFQQKAAIYLNKYAEWKVKIEVDPASLITIHPDDLEATVKEYENFGEVINLAYAEAASDGRSLFPKIKLVASSNPEAFTKASENIDGLNKRIARYHKELMTTFNTRKDKLYARLAQVGFKRDVDLVLEWIDAHGEPYLQKNREIGENLARAKELESKHAYLRDVASTTFTNSQKLIKASQTLIDQGECNEKETTAIINDLKHRLNDFSTKLSARTVLLNHSKLFHTHYIEIIRWYNLQDGKIKEYNIIDTDVEVSKDRKEKWASETDATQEAYATTVNDGLQLNQSLVNQSKLLNFDNTETIQSVKKLIGEIEKRHQIFTEKLDRQRMCLLIGLHVSVLLYECTLIINQLGAWKKDMLSLILCSMDRADSIMPFHRENTIKVQEAIKAVNKSAEDLLNIFNARNLDMVTTDGRSVRIVVDETIGKVNALQDEVMETCCELDNRLENAIKLNKVTSEAHQVTVLLQREETNLLRSNRIPKNFAEADEALALHSNYTQQFKKNIQNPTLMVQQRINCLRQNSPTPGALQLLDEITMKLNQKYSHLTYLIDERVKLLKAAVTCHKSIDAVRPLLNQMESEHNRDELDFCSTKPDQKRNDLAQVIESMINKQENFKERFLTGSTFAQKNSESFLKYIRKCGAPVDHTSEHESRIYKIKEELREKQIKILEKLTSKKKKYEQCHSAVLIEASEQKISQWLQDIGETFMAKLPTTAAIQNGSQSRLQLEDLKCKLIEFKPALKAEKTDVVKFLKAAEKYLNNRCNDIHVATTKRAMDKVKDNFNFLSTRILDIEAQVMHALGNQKEDEIKNEFSLDRISDSSLDEKLSKRSATSIEFNAKLMQPMKELLQSERDYVADLLCCVNVYMTGYRNMAKTLPIPISGKEVEIFGNLEELAKFHSEIFLKDLERYEEQPEEVGNSFITWVDKLNELYTQYCINKEQNNHVIGLPECIQFFNELRVKNDLGHNKDLQSMVIKPIQRITRYRLMLDQLMKNAKLNVKEIKEAHDIVVDVPRRANDMIHLKRLDGYATLDVTMGEFIMQEPFVVSDNKHLFKKARERQVFLFEFCIIFTKKIELGPKDYKYVIKEKLILSDVSIREHVEGDICKFSLRMGTLPTSDMSIDLKAKNETSKMTWIKKIRDLMQNLLPYNIDLGSISISSDSKRSSRTSTQSKELNETVQTLASDVTSNMFLFKNISGQLQLPKLGEFAITGAKANDTTKAA</sequence>
<dbReference type="WBParaSite" id="RSKR_0000202100.1">
    <property type="protein sequence ID" value="RSKR_0000202100.1"/>
    <property type="gene ID" value="RSKR_0000202100"/>
</dbReference>